<feature type="transmembrane region" description="Helical" evidence="2">
    <location>
        <begin position="108"/>
        <end position="130"/>
    </location>
</feature>
<feature type="compositionally biased region" description="Low complexity" evidence="1">
    <location>
        <begin position="139"/>
        <end position="151"/>
    </location>
</feature>
<sequence>MTGAEFSGVDIDLLADYIGGALEGTPDESVVATLIADDPRWRAAYETLGGRMAMVGAELGRLPAEPMPDDLAARLDEAFSAPRLTLVPGDPEAPAAAARKRAGRRMRWATPIAIAAGVVAFVGFGLDYLAGRDSAQENQATSAAGSAEQAPAAPPPTLSSGTDYTRATLTTAPVQPLDAASMPDSTFSAEKNSDRATGALPGLSRLAPLAALQACLDAIQRENAGGPLSVESVDYARFEGAPAVVVRFTAANGLWAWASGAECGTPAGGADTLAKLPVR</sequence>
<proteinExistence type="predicted"/>
<keyword evidence="2" id="KW-0472">Membrane</keyword>
<keyword evidence="2" id="KW-0812">Transmembrane</keyword>
<gene>
    <name evidence="3" type="ORF">Ade02nite_75870</name>
</gene>
<evidence type="ECO:0000313" key="4">
    <source>
        <dbReference type="Proteomes" id="UP000609879"/>
    </source>
</evidence>
<keyword evidence="4" id="KW-1185">Reference proteome</keyword>
<keyword evidence="2" id="KW-1133">Transmembrane helix</keyword>
<reference evidence="3 4" key="1">
    <citation type="submission" date="2021-01" db="EMBL/GenBank/DDBJ databases">
        <title>Whole genome shotgun sequence of Actinoplanes deccanensis NBRC 13994.</title>
        <authorList>
            <person name="Komaki H."/>
            <person name="Tamura T."/>
        </authorList>
    </citation>
    <scope>NUCLEOTIDE SEQUENCE [LARGE SCALE GENOMIC DNA]</scope>
    <source>
        <strain evidence="3 4">NBRC 13994</strain>
    </source>
</reference>
<feature type="region of interest" description="Disordered" evidence="1">
    <location>
        <begin position="139"/>
        <end position="193"/>
    </location>
</feature>
<feature type="compositionally biased region" description="Polar residues" evidence="1">
    <location>
        <begin position="158"/>
        <end position="173"/>
    </location>
</feature>
<dbReference type="Proteomes" id="UP000609879">
    <property type="component" value="Unassembled WGS sequence"/>
</dbReference>
<protein>
    <recommendedName>
        <fullName evidence="5">Anti-sigma factor</fullName>
    </recommendedName>
</protein>
<name>A0ABQ3YG07_9ACTN</name>
<comment type="caution">
    <text evidence="3">The sequence shown here is derived from an EMBL/GenBank/DDBJ whole genome shotgun (WGS) entry which is preliminary data.</text>
</comment>
<organism evidence="3 4">
    <name type="scientific">Paractinoplanes deccanensis</name>
    <dbReference type="NCBI Taxonomy" id="113561"/>
    <lineage>
        <taxon>Bacteria</taxon>
        <taxon>Bacillati</taxon>
        <taxon>Actinomycetota</taxon>
        <taxon>Actinomycetes</taxon>
        <taxon>Micromonosporales</taxon>
        <taxon>Micromonosporaceae</taxon>
        <taxon>Paractinoplanes</taxon>
    </lineage>
</organism>
<evidence type="ECO:0000256" key="2">
    <source>
        <dbReference type="SAM" id="Phobius"/>
    </source>
</evidence>
<dbReference type="RefSeq" id="WP_203774460.1">
    <property type="nucleotide sequence ID" value="NZ_BAAABO010000003.1"/>
</dbReference>
<evidence type="ECO:0008006" key="5">
    <source>
        <dbReference type="Google" id="ProtNLM"/>
    </source>
</evidence>
<evidence type="ECO:0000256" key="1">
    <source>
        <dbReference type="SAM" id="MobiDB-lite"/>
    </source>
</evidence>
<dbReference type="EMBL" id="BOMI01000155">
    <property type="protein sequence ID" value="GID78946.1"/>
    <property type="molecule type" value="Genomic_DNA"/>
</dbReference>
<accession>A0ABQ3YG07</accession>
<evidence type="ECO:0000313" key="3">
    <source>
        <dbReference type="EMBL" id="GID78946.1"/>
    </source>
</evidence>